<evidence type="ECO:0000256" key="1">
    <source>
        <dbReference type="SAM" id="MobiDB-lite"/>
    </source>
</evidence>
<accession>A0A0C2ITF9</accession>
<proteinExistence type="predicted"/>
<dbReference type="EMBL" id="JWZT01002732">
    <property type="protein sequence ID" value="KII68684.1"/>
    <property type="molecule type" value="Genomic_DNA"/>
</dbReference>
<evidence type="ECO:0000313" key="3">
    <source>
        <dbReference type="Proteomes" id="UP000031668"/>
    </source>
</evidence>
<organism evidence="2 3">
    <name type="scientific">Thelohanellus kitauei</name>
    <name type="common">Myxosporean</name>
    <dbReference type="NCBI Taxonomy" id="669202"/>
    <lineage>
        <taxon>Eukaryota</taxon>
        <taxon>Metazoa</taxon>
        <taxon>Cnidaria</taxon>
        <taxon>Myxozoa</taxon>
        <taxon>Myxosporea</taxon>
        <taxon>Bivalvulida</taxon>
        <taxon>Platysporina</taxon>
        <taxon>Myxobolidae</taxon>
        <taxon>Thelohanellus</taxon>
    </lineage>
</organism>
<feature type="compositionally biased region" description="Polar residues" evidence="1">
    <location>
        <begin position="27"/>
        <end position="38"/>
    </location>
</feature>
<reference evidence="2 3" key="1">
    <citation type="journal article" date="2014" name="Genome Biol. Evol.">
        <title>The genome of the myxosporean Thelohanellus kitauei shows adaptations to nutrient acquisition within its fish host.</title>
        <authorList>
            <person name="Yang Y."/>
            <person name="Xiong J."/>
            <person name="Zhou Z."/>
            <person name="Huo F."/>
            <person name="Miao W."/>
            <person name="Ran C."/>
            <person name="Liu Y."/>
            <person name="Zhang J."/>
            <person name="Feng J."/>
            <person name="Wang M."/>
            <person name="Wang M."/>
            <person name="Wang L."/>
            <person name="Yao B."/>
        </authorList>
    </citation>
    <scope>NUCLEOTIDE SEQUENCE [LARGE SCALE GENOMIC DNA]</scope>
    <source>
        <strain evidence="2">Wuqing</strain>
    </source>
</reference>
<gene>
    <name evidence="2" type="ORF">RF11_09559</name>
</gene>
<protein>
    <submittedName>
        <fullName evidence="2">Uncharacterized protein</fullName>
    </submittedName>
</protein>
<feature type="region of interest" description="Disordered" evidence="1">
    <location>
        <begin position="27"/>
        <end position="50"/>
    </location>
</feature>
<keyword evidence="3" id="KW-1185">Reference proteome</keyword>
<comment type="caution">
    <text evidence="2">The sequence shown here is derived from an EMBL/GenBank/DDBJ whole genome shotgun (WGS) entry which is preliminary data.</text>
</comment>
<sequence length="208" mass="23862">MTRNLQRSDDEELMSVSPKILAMKVKYQSSTSSKNTVHPNRRQVERSMDTDKRCLQKHEVLGSNINSNNHGIISNSKLTKEGADKLLEWDRNNHLQYMEARRLTWDNANSLNLVPQVTGTMWTITKALGVLILGALTDQESINQLLFNGVNKAEKLSDIGWWLRHCLSQFDRSVMGRGPLEGWKKVEELEEKHFSDLEFENGYLMDTG</sequence>
<dbReference type="Proteomes" id="UP000031668">
    <property type="component" value="Unassembled WGS sequence"/>
</dbReference>
<dbReference type="AlphaFoldDB" id="A0A0C2ITF9"/>
<name>A0A0C2ITF9_THEKT</name>
<evidence type="ECO:0000313" key="2">
    <source>
        <dbReference type="EMBL" id="KII68684.1"/>
    </source>
</evidence>